<protein>
    <submittedName>
        <fullName evidence="3">DUF4426 domain-containing protein</fullName>
    </submittedName>
</protein>
<feature type="domain" description="DUF4426" evidence="2">
    <location>
        <begin position="26"/>
        <end position="144"/>
    </location>
</feature>
<evidence type="ECO:0000259" key="2">
    <source>
        <dbReference type="Pfam" id="PF14467"/>
    </source>
</evidence>
<dbReference type="Proteomes" id="UP001310248">
    <property type="component" value="Unassembled WGS sequence"/>
</dbReference>
<proteinExistence type="predicted"/>
<evidence type="ECO:0000313" key="3">
    <source>
        <dbReference type="EMBL" id="MEE1673432.1"/>
    </source>
</evidence>
<reference evidence="4" key="1">
    <citation type="submission" date="2023-07" db="EMBL/GenBank/DDBJ databases">
        <title>Draft genome sequence of Agarivorans aestuarii strain ZMCS4, a CAZymes producing bacteria isolated from the marine brown algae Clodostephus spongiosus.</title>
        <authorList>
            <person name="Lorente B."/>
            <person name="Cabral C."/>
            <person name="Frias J."/>
            <person name="Faria J."/>
            <person name="Toubarro D."/>
        </authorList>
    </citation>
    <scope>NUCLEOTIDE SEQUENCE [LARGE SCALE GENOMIC DNA]</scope>
    <source>
        <strain evidence="4">ZMCS4</strain>
    </source>
</reference>
<organism evidence="3 4">
    <name type="scientific">Agarivorans aestuarii</name>
    <dbReference type="NCBI Taxonomy" id="1563703"/>
    <lineage>
        <taxon>Bacteria</taxon>
        <taxon>Pseudomonadati</taxon>
        <taxon>Pseudomonadota</taxon>
        <taxon>Gammaproteobacteria</taxon>
        <taxon>Alteromonadales</taxon>
        <taxon>Alteromonadaceae</taxon>
        <taxon>Agarivorans</taxon>
    </lineage>
</organism>
<keyword evidence="1" id="KW-0732">Signal</keyword>
<comment type="caution">
    <text evidence="3">The sequence shown here is derived from an EMBL/GenBank/DDBJ whole genome shotgun (WGS) entry which is preliminary data.</text>
</comment>
<dbReference type="Pfam" id="PF14467">
    <property type="entry name" value="DUF4426"/>
    <property type="match status" value="1"/>
</dbReference>
<name>A0ABU7G1Z4_9ALTE</name>
<sequence length="144" mass="16462">MSKFFLVNLIASLMLFSLPSQAEQKVQLGNYEVHYVAFNSTFIPAEVAKIYGLQRSRYNGLINITVLDSKSANKAPVAVNISGNARNLVGNNKQLEFKEIREGESIYYIAELRHSNEETFRFKLTIDDGKSQQILEFQQKFYVD</sequence>
<accession>A0ABU7G1Z4</accession>
<gene>
    <name evidence="3" type="ORF">SNR37_002855</name>
</gene>
<keyword evidence="4" id="KW-1185">Reference proteome</keyword>
<dbReference type="RefSeq" id="WP_163133013.1">
    <property type="nucleotide sequence ID" value="NZ_JAYDYW010000005.1"/>
</dbReference>
<evidence type="ECO:0000256" key="1">
    <source>
        <dbReference type="SAM" id="SignalP"/>
    </source>
</evidence>
<dbReference type="EMBL" id="JAYDYW010000005">
    <property type="protein sequence ID" value="MEE1673432.1"/>
    <property type="molecule type" value="Genomic_DNA"/>
</dbReference>
<dbReference type="Gene3D" id="2.60.40.3340">
    <property type="entry name" value="Domain of unknown function DUF4426"/>
    <property type="match status" value="1"/>
</dbReference>
<feature type="signal peptide" evidence="1">
    <location>
        <begin position="1"/>
        <end position="22"/>
    </location>
</feature>
<feature type="chain" id="PRO_5046669365" evidence="1">
    <location>
        <begin position="23"/>
        <end position="144"/>
    </location>
</feature>
<evidence type="ECO:0000313" key="4">
    <source>
        <dbReference type="Proteomes" id="UP001310248"/>
    </source>
</evidence>
<dbReference type="InterPro" id="IPR025218">
    <property type="entry name" value="DUF4426"/>
</dbReference>